<feature type="compositionally biased region" description="Basic and acidic residues" evidence="1">
    <location>
        <begin position="56"/>
        <end position="65"/>
    </location>
</feature>
<gene>
    <name evidence="2" type="ORF">SaccyDRAFT_2626</name>
</gene>
<sequence>MPPGPATRDGMPSSRSRSFDPVGGRTGLVDVGGASVLDQTADRDGIDVAGRWKGPRQGETDVHQR</sequence>
<accession>H5XF75</accession>
<protein>
    <submittedName>
        <fullName evidence="2">Uncharacterized protein</fullName>
    </submittedName>
</protein>
<proteinExistence type="predicted"/>
<keyword evidence="3" id="KW-1185">Reference proteome</keyword>
<evidence type="ECO:0000313" key="3">
    <source>
        <dbReference type="Proteomes" id="UP000002791"/>
    </source>
</evidence>
<name>H5XF75_9PSEU</name>
<dbReference type="Proteomes" id="UP000002791">
    <property type="component" value="Chromosome"/>
</dbReference>
<dbReference type="EMBL" id="CM001440">
    <property type="protein sequence ID" value="EHR61485.1"/>
    <property type="molecule type" value="Genomic_DNA"/>
</dbReference>
<reference evidence="2 3" key="1">
    <citation type="submission" date="2011-11" db="EMBL/GenBank/DDBJ databases">
        <title>The Noncontiguous Finished sequence of Saccharomonospora cyanea NA-134.</title>
        <authorList>
            <consortium name="US DOE Joint Genome Institute"/>
            <person name="Lucas S."/>
            <person name="Han J."/>
            <person name="Lapidus A."/>
            <person name="Cheng J.-F."/>
            <person name="Goodwin L."/>
            <person name="Pitluck S."/>
            <person name="Peters L."/>
            <person name="Ovchinnikova G."/>
            <person name="Lu M."/>
            <person name="Detter J.C."/>
            <person name="Han C."/>
            <person name="Tapia R."/>
            <person name="Land M."/>
            <person name="Hauser L."/>
            <person name="Kyrpides N."/>
            <person name="Ivanova N."/>
            <person name="Pagani I."/>
            <person name="Brambilla E.-M."/>
            <person name="Klenk H.-P."/>
            <person name="Woyke T."/>
        </authorList>
    </citation>
    <scope>NUCLEOTIDE SEQUENCE [LARGE SCALE GENOMIC DNA]</scope>
    <source>
        <strain evidence="2 3">NA-134</strain>
    </source>
</reference>
<dbReference type="HOGENOM" id="CLU_2847219_0_0_11"/>
<dbReference type="AlphaFoldDB" id="H5XF75"/>
<evidence type="ECO:0000313" key="2">
    <source>
        <dbReference type="EMBL" id="EHR61485.1"/>
    </source>
</evidence>
<feature type="region of interest" description="Disordered" evidence="1">
    <location>
        <begin position="1"/>
        <end position="65"/>
    </location>
</feature>
<organism evidence="2 3">
    <name type="scientific">Saccharomonospora cyanea NA-134</name>
    <dbReference type="NCBI Taxonomy" id="882082"/>
    <lineage>
        <taxon>Bacteria</taxon>
        <taxon>Bacillati</taxon>
        <taxon>Actinomycetota</taxon>
        <taxon>Actinomycetes</taxon>
        <taxon>Pseudonocardiales</taxon>
        <taxon>Pseudonocardiaceae</taxon>
        <taxon>Saccharomonospora</taxon>
    </lineage>
</organism>
<evidence type="ECO:0000256" key="1">
    <source>
        <dbReference type="SAM" id="MobiDB-lite"/>
    </source>
</evidence>